<keyword evidence="2" id="KW-1185">Reference proteome</keyword>
<dbReference type="Proteomes" id="UP000199065">
    <property type="component" value="Unassembled WGS sequence"/>
</dbReference>
<gene>
    <name evidence="1" type="ORF">SAMN05660282_01227</name>
</gene>
<dbReference type="AlphaFoldDB" id="A0A1I2SSC9"/>
<organism evidence="1 2">
    <name type="scientific">Corynebacterium spheniscorum</name>
    <dbReference type="NCBI Taxonomy" id="185761"/>
    <lineage>
        <taxon>Bacteria</taxon>
        <taxon>Bacillati</taxon>
        <taxon>Actinomycetota</taxon>
        <taxon>Actinomycetes</taxon>
        <taxon>Mycobacteriales</taxon>
        <taxon>Corynebacteriaceae</taxon>
        <taxon>Corynebacterium</taxon>
    </lineage>
</organism>
<sequence length="447" mass="48745">MRTTYAHQGGEGAIDGAAGTEAHIDQHRWPGIAQLPQLHFASSRTKHEEARFASACRRVGIELAGQSPDITIESDALFLRIADAGWLGLMESFMAGEWRAKDLTDVLTGLIKVGYEPTKITLAGLKLRRASHLNPSEELASIPPELMKHSAADGMSIFSAVFQSGVSTTVRESVNSYVRGAGKGREPARHFVDVTEIIAPVNVEREDLGAAQIHGIEMLLEAGEVGAGTHLMVYPTVGGAVAMAASRKKATVDTFTLDPNMALAVEERLTFAGLSDAVHIINPTDIPQRWAGGSRYDAVISIGTLDTLYPAAKKRVLKDIDHMLVAGAKAVLQTDILKVRGQATDAIASLRAYMWPGLSYLETADIHRMVDRNTSLRVIAETHIGAHQADSLKLRRAIFEGNLRDAAADGFDVAYRRLWRYQLALREALLRCGILDTVQLTLRTRRR</sequence>
<dbReference type="InterPro" id="IPR050723">
    <property type="entry name" value="CFA/CMAS"/>
</dbReference>
<protein>
    <submittedName>
        <fullName evidence="1">Cyclopropane-fatty-acyl-phospholipid synthase</fullName>
    </submittedName>
</protein>
<dbReference type="PANTHER" id="PTHR43667">
    <property type="entry name" value="CYCLOPROPANE-FATTY-ACYL-PHOSPHOLIPID SYNTHASE"/>
    <property type="match status" value="1"/>
</dbReference>
<dbReference type="OrthoDB" id="9782855at2"/>
<dbReference type="SUPFAM" id="SSF53335">
    <property type="entry name" value="S-adenosyl-L-methionine-dependent methyltransferases"/>
    <property type="match status" value="1"/>
</dbReference>
<reference evidence="1 2" key="1">
    <citation type="submission" date="2016-10" db="EMBL/GenBank/DDBJ databases">
        <authorList>
            <person name="de Groot N.N."/>
        </authorList>
    </citation>
    <scope>NUCLEOTIDE SEQUENCE [LARGE SCALE GENOMIC DNA]</scope>
    <source>
        <strain>J11</strain>
        <strain evidence="2">PG 39</strain>
    </source>
</reference>
<dbReference type="STRING" id="185761.SAMN05660282_01227"/>
<dbReference type="Pfam" id="PF02353">
    <property type="entry name" value="CMAS"/>
    <property type="match status" value="1"/>
</dbReference>
<dbReference type="InterPro" id="IPR029063">
    <property type="entry name" value="SAM-dependent_MTases_sf"/>
</dbReference>
<evidence type="ECO:0000313" key="1">
    <source>
        <dbReference type="EMBL" id="SFG55745.1"/>
    </source>
</evidence>
<evidence type="ECO:0000313" key="2">
    <source>
        <dbReference type="Proteomes" id="UP000199065"/>
    </source>
</evidence>
<accession>A0A1I2SSC9</accession>
<name>A0A1I2SSC9_9CORY</name>
<dbReference type="EMBL" id="FOPJ01000006">
    <property type="protein sequence ID" value="SFG55745.1"/>
    <property type="molecule type" value="Genomic_DNA"/>
</dbReference>
<proteinExistence type="predicted"/>
<dbReference type="RefSeq" id="WP_092285495.1">
    <property type="nucleotide sequence ID" value="NZ_FOPJ01000006.1"/>
</dbReference>
<dbReference type="PANTHER" id="PTHR43667:SF2">
    <property type="entry name" value="FATTY ACID C-METHYL TRANSFERASE"/>
    <property type="match status" value="1"/>
</dbReference>
<dbReference type="Gene3D" id="3.40.50.150">
    <property type="entry name" value="Vaccinia Virus protein VP39"/>
    <property type="match status" value="1"/>
</dbReference>